<dbReference type="Pfam" id="PF00443">
    <property type="entry name" value="UCH"/>
    <property type="match status" value="1"/>
</dbReference>
<keyword evidence="1 3" id="KW-0378">Hydrolase</keyword>
<dbReference type="EMBL" id="JAPFFF010000008">
    <property type="protein sequence ID" value="KAK8883915.1"/>
    <property type="molecule type" value="Genomic_DNA"/>
</dbReference>
<accession>A0ABR2JYI5</accession>
<dbReference type="PROSITE" id="PS00973">
    <property type="entry name" value="USP_2"/>
    <property type="match status" value="1"/>
</dbReference>
<dbReference type="InterPro" id="IPR038765">
    <property type="entry name" value="Papain-like_cys_pep_sf"/>
</dbReference>
<feature type="domain" description="USP" evidence="2">
    <location>
        <begin position="622"/>
        <end position="914"/>
    </location>
</feature>
<dbReference type="InterPro" id="IPR018200">
    <property type="entry name" value="USP_CS"/>
</dbReference>
<evidence type="ECO:0000313" key="4">
    <source>
        <dbReference type="Proteomes" id="UP001470230"/>
    </source>
</evidence>
<name>A0ABR2JYI5_9EUKA</name>
<sequence>MNLVDSIISELNVNAKHFCQAFGANNLQIIENKLRSMNLPPNSSLFDPFWSCLSSLPKGILSFTDQIQIFDFFCQAGDDNSYTLSRIYMLEQFFLQYHNLTLEQFITNNLCFEYDMQLIALFISIFQKLSEDQISNELGQFLIQVAQKSSAKFSDIVSFYINTIFQYLSKSSSYFLLQFLVDFIDGIEGRIDSSKYNHKLFKKSKKARNLRIMIRNESIDLLIHPMKTSFYSIRSTLSALKNVPFDSFYFDVEILSEKVKTINLIESGNFNMEPSSFESFPSTLISQNSNFIQHLFMLNKSPEYSRISLKLLHRLMIPEFPKKPDYFSNILIDTNIFPGSFQYWSELIFFHYLQCDNIEPKFDYQHDFDRRRFPNFKIIVQILYQSLICNRFPLPFLKTTIEILRLFVNEIDFDNDQIFNLLSQFLIYPKCSNLLYLVAQFIKDHPSKKIDIVIQNQEFLRKLVLLTNLNNFKAMKIILSKLNGYESFSFLIQDILGNYDNYLNIAQYVQKIARIAFDKYPNIVDFVISIPTDVIATKASQITCDVLNEAYRHKEYEVIELLSGFFQISIQNNDLLFKKSINRFLKEIKGTEEIRLKVLLSIVFQEFNIVTNSIEKPARCYNGLSNSGNTCYINSILQQLNSIDDFYEALITDPYEKGISTDLQNMKILFSKMRYQVDVGSIDTNEYCELFQQNHSYFEVFRQQDADEFLHELFQVMPKNLIKIFEGKMTNVIIDASNYSSKSSTSEIFTTISINVKNHSDLESSFRDYLRDDLIFEGNDKSTVVAYRRIVVNKLPKILIFHLKRFDYSFDYQTRMKINSFFSFPTAINMDDYICDNNAGKNAVYGIYYLRGVVIHSGESFGGHYTSIIKSDSGWLLCNDSSVRKIDENYMINMSYGDIEKTNENAYLLFYEKDQNTFNF</sequence>
<dbReference type="PANTHER" id="PTHR24006:SF827">
    <property type="entry name" value="UBIQUITIN CARBOXYL-TERMINAL HYDROLASE 34"/>
    <property type="match status" value="1"/>
</dbReference>
<keyword evidence="1" id="KW-0788">Thiol protease</keyword>
<evidence type="ECO:0000256" key="1">
    <source>
        <dbReference type="RuleBase" id="RU366025"/>
    </source>
</evidence>
<evidence type="ECO:0000259" key="2">
    <source>
        <dbReference type="PROSITE" id="PS50235"/>
    </source>
</evidence>
<dbReference type="InterPro" id="IPR001394">
    <property type="entry name" value="Peptidase_C19_UCH"/>
</dbReference>
<dbReference type="PANTHER" id="PTHR24006">
    <property type="entry name" value="UBIQUITIN CARBOXYL-TERMINAL HYDROLASE"/>
    <property type="match status" value="1"/>
</dbReference>
<dbReference type="Proteomes" id="UP001470230">
    <property type="component" value="Unassembled WGS sequence"/>
</dbReference>
<gene>
    <name evidence="3" type="ORF">M9Y10_043017</name>
</gene>
<dbReference type="InterPro" id="IPR050164">
    <property type="entry name" value="Peptidase_C19"/>
</dbReference>
<keyword evidence="1" id="KW-0645">Protease</keyword>
<comment type="similarity">
    <text evidence="1">Belongs to the peptidase C19 family.</text>
</comment>
<organism evidence="3 4">
    <name type="scientific">Tritrichomonas musculus</name>
    <dbReference type="NCBI Taxonomy" id="1915356"/>
    <lineage>
        <taxon>Eukaryota</taxon>
        <taxon>Metamonada</taxon>
        <taxon>Parabasalia</taxon>
        <taxon>Tritrichomonadida</taxon>
        <taxon>Tritrichomonadidae</taxon>
        <taxon>Tritrichomonas</taxon>
    </lineage>
</organism>
<dbReference type="Gene3D" id="3.90.70.10">
    <property type="entry name" value="Cysteine proteinases"/>
    <property type="match status" value="1"/>
</dbReference>
<comment type="caution">
    <text evidence="3">The sequence shown here is derived from an EMBL/GenBank/DDBJ whole genome shotgun (WGS) entry which is preliminary data.</text>
</comment>
<keyword evidence="4" id="KW-1185">Reference proteome</keyword>
<proteinExistence type="inferred from homology"/>
<dbReference type="PROSITE" id="PS50235">
    <property type="entry name" value="USP_3"/>
    <property type="match status" value="1"/>
</dbReference>
<comment type="catalytic activity">
    <reaction evidence="1">
        <text>Thiol-dependent hydrolysis of ester, thioester, amide, peptide and isopeptide bonds formed by the C-terminal Gly of ubiquitin (a 76-residue protein attached to proteins as an intracellular targeting signal).</text>
        <dbReference type="EC" id="3.4.19.12"/>
    </reaction>
</comment>
<dbReference type="PROSITE" id="PS00972">
    <property type="entry name" value="USP_1"/>
    <property type="match status" value="1"/>
</dbReference>
<dbReference type="EC" id="3.4.19.12" evidence="1"/>
<dbReference type="InterPro" id="IPR028889">
    <property type="entry name" value="USP"/>
</dbReference>
<keyword evidence="1" id="KW-0833">Ubl conjugation pathway</keyword>
<evidence type="ECO:0000313" key="3">
    <source>
        <dbReference type="EMBL" id="KAK8883915.1"/>
    </source>
</evidence>
<reference evidence="3 4" key="1">
    <citation type="submission" date="2024-04" db="EMBL/GenBank/DDBJ databases">
        <title>Tritrichomonas musculus Genome.</title>
        <authorList>
            <person name="Alves-Ferreira E."/>
            <person name="Grigg M."/>
            <person name="Lorenzi H."/>
            <person name="Galac M."/>
        </authorList>
    </citation>
    <scope>NUCLEOTIDE SEQUENCE [LARGE SCALE GENOMIC DNA]</scope>
    <source>
        <strain evidence="3 4">EAF2021</strain>
    </source>
</reference>
<dbReference type="SUPFAM" id="SSF54001">
    <property type="entry name" value="Cysteine proteinases"/>
    <property type="match status" value="1"/>
</dbReference>
<protein>
    <recommendedName>
        <fullName evidence="1">Ubiquitin carboxyl-terminal hydrolase</fullName>
        <ecNumber evidence="1">3.4.19.12</ecNumber>
    </recommendedName>
</protein>
<dbReference type="GO" id="GO:0016787">
    <property type="term" value="F:hydrolase activity"/>
    <property type="evidence" value="ECO:0007669"/>
    <property type="project" value="UniProtKB-KW"/>
</dbReference>